<organism evidence="9 10">
    <name type="scientific">Bacillus carboniphilus</name>
    <dbReference type="NCBI Taxonomy" id="86663"/>
    <lineage>
        <taxon>Bacteria</taxon>
        <taxon>Bacillati</taxon>
        <taxon>Bacillota</taxon>
        <taxon>Bacilli</taxon>
        <taxon>Bacillales</taxon>
        <taxon>Bacillaceae</taxon>
        <taxon>Bacillus</taxon>
    </lineage>
</organism>
<dbReference type="InterPro" id="IPR007353">
    <property type="entry name" value="DUF421"/>
</dbReference>
<feature type="transmembrane region" description="Helical" evidence="7">
    <location>
        <begin position="31"/>
        <end position="49"/>
    </location>
</feature>
<evidence type="ECO:0000256" key="2">
    <source>
        <dbReference type="ARBA" id="ARBA00006448"/>
    </source>
</evidence>
<evidence type="ECO:0000259" key="8">
    <source>
        <dbReference type="Pfam" id="PF04239"/>
    </source>
</evidence>
<keyword evidence="3" id="KW-1003">Cell membrane</keyword>
<dbReference type="InterPro" id="IPR023090">
    <property type="entry name" value="UPF0702_alpha/beta_dom_sf"/>
</dbReference>
<evidence type="ECO:0000313" key="9">
    <source>
        <dbReference type="EMBL" id="GAA0315060.1"/>
    </source>
</evidence>
<keyword evidence="4 7" id="KW-0812">Transmembrane</keyword>
<dbReference type="PANTHER" id="PTHR34582:SF2">
    <property type="entry name" value="UPF0702 TRANSMEMBRANE PROTEIN YDFR"/>
    <property type="match status" value="1"/>
</dbReference>
<gene>
    <name evidence="9" type="ORF">GCM10008967_01960</name>
</gene>
<dbReference type="RefSeq" id="WP_343795537.1">
    <property type="nucleotide sequence ID" value="NZ_BAAADJ010000003.1"/>
</dbReference>
<keyword evidence="10" id="KW-1185">Reference proteome</keyword>
<evidence type="ECO:0000256" key="6">
    <source>
        <dbReference type="ARBA" id="ARBA00023136"/>
    </source>
</evidence>
<evidence type="ECO:0000256" key="7">
    <source>
        <dbReference type="SAM" id="Phobius"/>
    </source>
</evidence>
<proteinExistence type="inferred from homology"/>
<evidence type="ECO:0000256" key="4">
    <source>
        <dbReference type="ARBA" id="ARBA00022692"/>
    </source>
</evidence>
<dbReference type="Pfam" id="PF04239">
    <property type="entry name" value="DUF421"/>
    <property type="match status" value="1"/>
</dbReference>
<dbReference type="PANTHER" id="PTHR34582">
    <property type="entry name" value="UPF0702 TRANSMEMBRANE PROTEIN YCAP"/>
    <property type="match status" value="1"/>
</dbReference>
<dbReference type="Gene3D" id="3.30.240.20">
    <property type="entry name" value="bsu07140 like domains"/>
    <property type="match status" value="1"/>
</dbReference>
<evidence type="ECO:0000256" key="3">
    <source>
        <dbReference type="ARBA" id="ARBA00022475"/>
    </source>
</evidence>
<evidence type="ECO:0000313" key="10">
    <source>
        <dbReference type="Proteomes" id="UP001500782"/>
    </source>
</evidence>
<sequence length="223" mass="25284">MDLNWIWKAVLVVLAGTFLLRFAGRKSISQMTLAQTVIMIAIGSLLIQPVAGDNIWTTIGAGAVLIVTLIVMEYVQLKSDKVESFITGKSKVIIENGKLNEKNLRKMRMTVDQLEMKLRQSNVKKISDVKWATLEANGQVGFELMDQVQPMTKKEFNQLMTEIQKLQNTLNGFLPLQGKLAQAMPIPQQLNQNQQNQNQDDQGDIFKEVEYYTSKPQHPKHLQ</sequence>
<dbReference type="EMBL" id="BAAADJ010000003">
    <property type="protein sequence ID" value="GAA0315060.1"/>
    <property type="molecule type" value="Genomic_DNA"/>
</dbReference>
<keyword evidence="6 7" id="KW-0472">Membrane</keyword>
<name>A0ABN0VQZ7_9BACI</name>
<reference evidence="9 10" key="1">
    <citation type="journal article" date="2019" name="Int. J. Syst. Evol. Microbiol.">
        <title>The Global Catalogue of Microorganisms (GCM) 10K type strain sequencing project: providing services to taxonomists for standard genome sequencing and annotation.</title>
        <authorList>
            <consortium name="The Broad Institute Genomics Platform"/>
            <consortium name="The Broad Institute Genome Sequencing Center for Infectious Disease"/>
            <person name="Wu L."/>
            <person name="Ma J."/>
        </authorList>
    </citation>
    <scope>NUCLEOTIDE SEQUENCE [LARGE SCALE GENOMIC DNA]</scope>
    <source>
        <strain evidence="9 10">JCM 9731</strain>
    </source>
</reference>
<keyword evidence="5 7" id="KW-1133">Transmembrane helix</keyword>
<evidence type="ECO:0000256" key="5">
    <source>
        <dbReference type="ARBA" id="ARBA00022989"/>
    </source>
</evidence>
<comment type="similarity">
    <text evidence="2">Belongs to the UPF0702 family.</text>
</comment>
<comment type="caution">
    <text evidence="9">The sequence shown here is derived from an EMBL/GenBank/DDBJ whole genome shotgun (WGS) entry which is preliminary data.</text>
</comment>
<dbReference type="Proteomes" id="UP001500782">
    <property type="component" value="Unassembled WGS sequence"/>
</dbReference>
<feature type="domain" description="YetF C-terminal" evidence="8">
    <location>
        <begin position="78"/>
        <end position="152"/>
    </location>
</feature>
<protein>
    <submittedName>
        <fullName evidence="9">DUF421 domain-containing protein</fullName>
    </submittedName>
</protein>
<evidence type="ECO:0000256" key="1">
    <source>
        <dbReference type="ARBA" id="ARBA00004651"/>
    </source>
</evidence>
<comment type="subcellular location">
    <subcellularLocation>
        <location evidence="1">Cell membrane</location>
        <topology evidence="1">Multi-pass membrane protein</topology>
    </subcellularLocation>
</comment>
<feature type="transmembrane region" description="Helical" evidence="7">
    <location>
        <begin position="6"/>
        <end position="24"/>
    </location>
</feature>
<accession>A0ABN0VQZ7</accession>
<feature type="transmembrane region" description="Helical" evidence="7">
    <location>
        <begin position="55"/>
        <end position="75"/>
    </location>
</feature>